<gene>
    <name evidence="2" type="ORF">HDK90DRAFT_16786</name>
</gene>
<feature type="signal peptide" evidence="1">
    <location>
        <begin position="1"/>
        <end position="27"/>
    </location>
</feature>
<keyword evidence="3" id="KW-1185">Reference proteome</keyword>
<reference evidence="2 3" key="1">
    <citation type="submission" date="2024-04" db="EMBL/GenBank/DDBJ databases">
        <title>Phyllosticta paracitricarpa is synonymous to the EU quarantine fungus P. citricarpa based on phylogenomic analyses.</title>
        <authorList>
            <consortium name="Lawrence Berkeley National Laboratory"/>
            <person name="Van Ingen-Buijs V.A."/>
            <person name="Van Westerhoven A.C."/>
            <person name="Haridas S."/>
            <person name="Skiadas P."/>
            <person name="Martin F."/>
            <person name="Groenewald J.Z."/>
            <person name="Crous P.W."/>
            <person name="Seidl M.F."/>
        </authorList>
    </citation>
    <scope>NUCLEOTIDE SEQUENCE [LARGE SCALE GENOMIC DNA]</scope>
    <source>
        <strain evidence="2 3">CBS 123374</strain>
    </source>
</reference>
<sequence>MLLGLRRFTLRFSTALITVCRLNVVDGVQCSRWSLQPKSSVLLSVRHSKAKGSHCRATAALQHDTIPLLQHSHLSPCNSKKPARGHRRRRIEAGCRSLRRVTPYAGNQCLDRIPAVLPCHLCCRAQQPRNERHFLLRRLIPRVHCRN</sequence>
<proteinExistence type="predicted"/>
<protein>
    <recommendedName>
        <fullName evidence="4">Secreted protein</fullName>
    </recommendedName>
</protein>
<accession>A0ABR1Z2P5</accession>
<name>A0ABR1Z2P5_9PEZI</name>
<evidence type="ECO:0000313" key="2">
    <source>
        <dbReference type="EMBL" id="KAK8246649.1"/>
    </source>
</evidence>
<evidence type="ECO:0000256" key="1">
    <source>
        <dbReference type="SAM" id="SignalP"/>
    </source>
</evidence>
<keyword evidence="1" id="KW-0732">Signal</keyword>
<evidence type="ECO:0000313" key="3">
    <source>
        <dbReference type="Proteomes" id="UP001492380"/>
    </source>
</evidence>
<comment type="caution">
    <text evidence="2">The sequence shown here is derived from an EMBL/GenBank/DDBJ whole genome shotgun (WGS) entry which is preliminary data.</text>
</comment>
<organism evidence="2 3">
    <name type="scientific">Phyllosticta capitalensis</name>
    <dbReference type="NCBI Taxonomy" id="121624"/>
    <lineage>
        <taxon>Eukaryota</taxon>
        <taxon>Fungi</taxon>
        <taxon>Dikarya</taxon>
        <taxon>Ascomycota</taxon>
        <taxon>Pezizomycotina</taxon>
        <taxon>Dothideomycetes</taxon>
        <taxon>Dothideomycetes incertae sedis</taxon>
        <taxon>Botryosphaeriales</taxon>
        <taxon>Phyllostictaceae</taxon>
        <taxon>Phyllosticta</taxon>
    </lineage>
</organism>
<dbReference type="EMBL" id="JBBWRZ010000001">
    <property type="protein sequence ID" value="KAK8246649.1"/>
    <property type="molecule type" value="Genomic_DNA"/>
</dbReference>
<evidence type="ECO:0008006" key="4">
    <source>
        <dbReference type="Google" id="ProtNLM"/>
    </source>
</evidence>
<dbReference type="Proteomes" id="UP001492380">
    <property type="component" value="Unassembled WGS sequence"/>
</dbReference>
<feature type="chain" id="PRO_5045201143" description="Secreted protein" evidence="1">
    <location>
        <begin position="28"/>
        <end position="147"/>
    </location>
</feature>